<accession>A0A4R6A5Z2</accession>
<proteinExistence type="predicted"/>
<evidence type="ECO:0000313" key="1">
    <source>
        <dbReference type="EMBL" id="TDL78124.1"/>
    </source>
</evidence>
<gene>
    <name evidence="1" type="ORF">E2L08_12555</name>
</gene>
<dbReference type="EMBL" id="SNAA01000014">
    <property type="protein sequence ID" value="TDL78124.1"/>
    <property type="molecule type" value="Genomic_DNA"/>
</dbReference>
<name>A0A4R6A5Z2_9RHOB</name>
<protein>
    <submittedName>
        <fullName evidence="1">Uncharacterized protein</fullName>
    </submittedName>
</protein>
<dbReference type="Proteomes" id="UP000295701">
    <property type="component" value="Unassembled WGS sequence"/>
</dbReference>
<sequence>MNKIEEITPSVSRTYNLPLVEDCSRLPEAPRFQDNDWKPLPERFLAGIEFASRFTAIPVNGPHTNYIAAIHVSDTRAIATDNKTLVEFDLGGEVAYDMSLTVQDMRVLRSFGASPSHVGRLDGRDIRLHFRWATGTALALRPMGRTAPAVAKSMVTNFDWSDMNPVDAHWRGQIVGQFSIKPVRDTSDLLHVHPDRIESSTYTDESQVCLPFTTHSPVYTVYDRPQIIRAIKIAERIKFVERAEGTYFLFCAEKIRGVLASMVV</sequence>
<keyword evidence="2" id="KW-1185">Reference proteome</keyword>
<organism evidence="1 2">
    <name type="scientific">Palleronia sediminis</name>
    <dbReference type="NCBI Taxonomy" id="2547833"/>
    <lineage>
        <taxon>Bacteria</taxon>
        <taxon>Pseudomonadati</taxon>
        <taxon>Pseudomonadota</taxon>
        <taxon>Alphaproteobacteria</taxon>
        <taxon>Rhodobacterales</taxon>
        <taxon>Roseobacteraceae</taxon>
        <taxon>Palleronia</taxon>
    </lineage>
</organism>
<evidence type="ECO:0000313" key="2">
    <source>
        <dbReference type="Proteomes" id="UP000295701"/>
    </source>
</evidence>
<reference evidence="1 2" key="1">
    <citation type="submission" date="2019-03" db="EMBL/GenBank/DDBJ databases">
        <title>Primorskyibacter sp. SS33 isolated from sediments.</title>
        <authorList>
            <person name="Xunke S."/>
        </authorList>
    </citation>
    <scope>NUCLEOTIDE SEQUENCE [LARGE SCALE GENOMIC DNA]</scope>
    <source>
        <strain evidence="1 2">SS33</strain>
    </source>
</reference>
<dbReference type="OrthoDB" id="9846527at2"/>
<dbReference type="RefSeq" id="WP_133397443.1">
    <property type="nucleotide sequence ID" value="NZ_SNAA01000014.1"/>
</dbReference>
<dbReference type="AlphaFoldDB" id="A0A4R6A5Z2"/>
<comment type="caution">
    <text evidence="1">The sequence shown here is derived from an EMBL/GenBank/DDBJ whole genome shotgun (WGS) entry which is preliminary data.</text>
</comment>